<sequence length="443" mass="49404">MAYKEQDILGKIGDLLVEINEQYASLDGNQISGHRTEILLLAAQAKYLAAHLDVLANLQVEKEPRLLAASPVSNEPVQGESTKDQSTKEDSSNVESAKEEDTVFTPAVQVDEHEADDQPVVNEIQEVEADGNIEAETATENPDAVKTEKEEVSNNDAPVIEEYDEEIPFSSTFGAKSNKENDAVVEEYQEEEEKEQTTVKSEEEAKDSEQDLENPEEDNKQEGETDADKEELAEASTSITDSLQSPVHTSSSNYTSVRPAYEEEAKEDSKVEAKEESKVEPKEETTPERSASISSEPVVNQVRIEEKEVRIEEPAEKEVTLNDLAKQAEAKPSRPLTLNELIQQQKRAGLTNVQQFNTSASRGSETVVDLKTAVSLNDKLMFIKDLFNGYSLAYSEAIELLNRFDNFAEADAFLQTNYALKNNWATKPQTVEKLYSILRKKFV</sequence>
<accession>A0ABU8I3I7</accession>
<feature type="compositionally biased region" description="Basic and acidic residues" evidence="1">
    <location>
        <begin position="143"/>
        <end position="152"/>
    </location>
</feature>
<organism evidence="2 3">
    <name type="scientific">Sphingobacterium tenebrionis</name>
    <dbReference type="NCBI Taxonomy" id="3111775"/>
    <lineage>
        <taxon>Bacteria</taxon>
        <taxon>Pseudomonadati</taxon>
        <taxon>Bacteroidota</taxon>
        <taxon>Sphingobacteriia</taxon>
        <taxon>Sphingobacteriales</taxon>
        <taxon>Sphingobacteriaceae</taxon>
        <taxon>Sphingobacterium</taxon>
    </lineage>
</organism>
<feature type="compositionally biased region" description="Polar residues" evidence="1">
    <location>
        <begin position="71"/>
        <end position="80"/>
    </location>
</feature>
<proteinExistence type="predicted"/>
<evidence type="ECO:0000256" key="1">
    <source>
        <dbReference type="SAM" id="MobiDB-lite"/>
    </source>
</evidence>
<protein>
    <submittedName>
        <fullName evidence="2">Uncharacterized protein</fullName>
    </submittedName>
</protein>
<name>A0ABU8I3I7_9SPHI</name>
<feature type="compositionally biased region" description="Acidic residues" evidence="1">
    <location>
        <begin position="183"/>
        <end position="194"/>
    </location>
</feature>
<feature type="compositionally biased region" description="Acidic residues" evidence="1">
    <location>
        <begin position="224"/>
        <end position="233"/>
    </location>
</feature>
<keyword evidence="3" id="KW-1185">Reference proteome</keyword>
<feature type="compositionally biased region" description="Basic and acidic residues" evidence="1">
    <location>
        <begin position="81"/>
        <end position="101"/>
    </location>
</feature>
<evidence type="ECO:0000313" key="2">
    <source>
        <dbReference type="EMBL" id="MEI5984292.1"/>
    </source>
</evidence>
<reference evidence="2 3" key="1">
    <citation type="submission" date="2024-01" db="EMBL/GenBank/DDBJ databases">
        <title>Sphingobacterium tenebrionis sp. nov., a novel endophyte isolated from tenebrio molitor intestines.</title>
        <authorList>
            <person name="Zhang C."/>
        </authorList>
    </citation>
    <scope>NUCLEOTIDE SEQUENCE [LARGE SCALE GENOMIC DNA]</scope>
    <source>
        <strain evidence="2 3">PU5-4</strain>
    </source>
</reference>
<feature type="region of interest" description="Disordered" evidence="1">
    <location>
        <begin position="67"/>
        <end position="298"/>
    </location>
</feature>
<evidence type="ECO:0000313" key="3">
    <source>
        <dbReference type="Proteomes" id="UP001363035"/>
    </source>
</evidence>
<feature type="compositionally biased region" description="Basic and acidic residues" evidence="1">
    <location>
        <begin position="260"/>
        <end position="287"/>
    </location>
</feature>
<dbReference type="EMBL" id="JAYLLN010000008">
    <property type="protein sequence ID" value="MEI5984292.1"/>
    <property type="molecule type" value="Genomic_DNA"/>
</dbReference>
<dbReference type="Proteomes" id="UP001363035">
    <property type="component" value="Unassembled WGS sequence"/>
</dbReference>
<dbReference type="RefSeq" id="WP_134777002.1">
    <property type="nucleotide sequence ID" value="NZ_JAYLLN010000008.1"/>
</dbReference>
<feature type="compositionally biased region" description="Basic and acidic residues" evidence="1">
    <location>
        <begin position="195"/>
        <end position="209"/>
    </location>
</feature>
<gene>
    <name evidence="2" type="ORF">VJ786_05180</name>
</gene>
<feature type="compositionally biased region" description="Polar residues" evidence="1">
    <location>
        <begin position="235"/>
        <end position="256"/>
    </location>
</feature>
<feature type="compositionally biased region" description="Polar residues" evidence="1">
    <location>
        <begin position="289"/>
        <end position="298"/>
    </location>
</feature>
<comment type="caution">
    <text evidence="2">The sequence shown here is derived from an EMBL/GenBank/DDBJ whole genome shotgun (WGS) entry which is preliminary data.</text>
</comment>